<evidence type="ECO:0000256" key="4">
    <source>
        <dbReference type="ARBA" id="ARBA00022679"/>
    </source>
</evidence>
<evidence type="ECO:0000256" key="3">
    <source>
        <dbReference type="ARBA" id="ARBA00022553"/>
    </source>
</evidence>
<dbReference type="Pfam" id="PF00990">
    <property type="entry name" value="GGDEF"/>
    <property type="match status" value="1"/>
</dbReference>
<dbReference type="SUPFAM" id="SSF55874">
    <property type="entry name" value="ATPase domain of HSP90 chaperone/DNA topoisomerase II/histidine kinase"/>
    <property type="match status" value="1"/>
</dbReference>
<keyword evidence="6" id="KW-0418">Kinase</keyword>
<dbReference type="Gene3D" id="3.30.70.270">
    <property type="match status" value="1"/>
</dbReference>
<keyword evidence="9" id="KW-0812">Transmembrane</keyword>
<evidence type="ECO:0000256" key="7">
    <source>
        <dbReference type="ARBA" id="ARBA00022840"/>
    </source>
</evidence>
<protein>
    <recommendedName>
        <fullName evidence="2">histidine kinase</fullName>
        <ecNumber evidence="2">2.7.13.3</ecNumber>
    </recommendedName>
</protein>
<dbReference type="Pfam" id="PF00512">
    <property type="entry name" value="HisKA"/>
    <property type="match status" value="1"/>
</dbReference>
<keyword evidence="13" id="KW-1185">Reference proteome</keyword>
<feature type="transmembrane region" description="Helical" evidence="9">
    <location>
        <begin position="91"/>
        <end position="109"/>
    </location>
</feature>
<dbReference type="SMART" id="SM00388">
    <property type="entry name" value="HisKA"/>
    <property type="match status" value="1"/>
</dbReference>
<dbReference type="InterPro" id="IPR036097">
    <property type="entry name" value="HisK_dim/P_sf"/>
</dbReference>
<keyword evidence="3" id="KW-0597">Phosphoprotein</keyword>
<dbReference type="PROSITE" id="PS50887">
    <property type="entry name" value="GGDEF"/>
    <property type="match status" value="1"/>
</dbReference>
<accession>A0ABU9DLU7</accession>
<dbReference type="Pfam" id="PF02518">
    <property type="entry name" value="HATPase_c"/>
    <property type="match status" value="1"/>
</dbReference>
<keyword evidence="8" id="KW-0902">Two-component regulatory system</keyword>
<evidence type="ECO:0000313" key="12">
    <source>
        <dbReference type="EMBL" id="MEK8129829.1"/>
    </source>
</evidence>
<name>A0ABU9DLU7_9BACL</name>
<dbReference type="InterPro" id="IPR005467">
    <property type="entry name" value="His_kinase_dom"/>
</dbReference>
<keyword evidence="7 12" id="KW-0067">ATP-binding</keyword>
<comment type="catalytic activity">
    <reaction evidence="1">
        <text>ATP + protein L-histidine = ADP + protein N-phospho-L-histidine.</text>
        <dbReference type="EC" id="2.7.13.3"/>
    </reaction>
</comment>
<evidence type="ECO:0000256" key="9">
    <source>
        <dbReference type="SAM" id="Phobius"/>
    </source>
</evidence>
<evidence type="ECO:0000256" key="8">
    <source>
        <dbReference type="ARBA" id="ARBA00023012"/>
    </source>
</evidence>
<dbReference type="InterPro" id="IPR029787">
    <property type="entry name" value="Nucleotide_cyclase"/>
</dbReference>
<feature type="domain" description="GGDEF" evidence="11">
    <location>
        <begin position="181"/>
        <end position="310"/>
    </location>
</feature>
<dbReference type="InterPro" id="IPR003594">
    <property type="entry name" value="HATPase_dom"/>
</dbReference>
<dbReference type="InterPro" id="IPR000160">
    <property type="entry name" value="GGDEF_dom"/>
</dbReference>
<evidence type="ECO:0000313" key="13">
    <source>
        <dbReference type="Proteomes" id="UP001469365"/>
    </source>
</evidence>
<feature type="transmembrane region" description="Helical" evidence="9">
    <location>
        <begin position="7"/>
        <end position="39"/>
    </location>
</feature>
<evidence type="ECO:0000256" key="6">
    <source>
        <dbReference type="ARBA" id="ARBA00022777"/>
    </source>
</evidence>
<keyword evidence="4" id="KW-0808">Transferase</keyword>
<dbReference type="PRINTS" id="PR00344">
    <property type="entry name" value="BCTRLSENSOR"/>
</dbReference>
<dbReference type="Gene3D" id="3.30.565.10">
    <property type="entry name" value="Histidine kinase-like ATPase, C-terminal domain"/>
    <property type="match status" value="1"/>
</dbReference>
<keyword evidence="9" id="KW-1133">Transmembrane helix</keyword>
<dbReference type="Gene3D" id="1.10.287.130">
    <property type="match status" value="1"/>
</dbReference>
<proteinExistence type="predicted"/>
<keyword evidence="9" id="KW-0472">Membrane</keyword>
<dbReference type="SUPFAM" id="SSF55073">
    <property type="entry name" value="Nucleotide cyclase"/>
    <property type="match status" value="1"/>
</dbReference>
<evidence type="ECO:0000256" key="2">
    <source>
        <dbReference type="ARBA" id="ARBA00012438"/>
    </source>
</evidence>
<keyword evidence="5" id="KW-0547">Nucleotide-binding</keyword>
<gene>
    <name evidence="12" type="ORF">WMW72_18150</name>
</gene>
<dbReference type="EMBL" id="JBBPCC010000011">
    <property type="protein sequence ID" value="MEK8129829.1"/>
    <property type="molecule type" value="Genomic_DNA"/>
</dbReference>
<reference evidence="12 13" key="1">
    <citation type="submission" date="2024-04" db="EMBL/GenBank/DDBJ databases">
        <title>draft genome sequnece of Paenibacillus filicis.</title>
        <authorList>
            <person name="Kim D.-U."/>
        </authorList>
    </citation>
    <scope>NUCLEOTIDE SEQUENCE [LARGE SCALE GENOMIC DNA]</scope>
    <source>
        <strain evidence="12 13">KACC14197</strain>
    </source>
</reference>
<evidence type="ECO:0000256" key="5">
    <source>
        <dbReference type="ARBA" id="ARBA00022741"/>
    </source>
</evidence>
<comment type="caution">
    <text evidence="12">The sequence shown here is derived from an EMBL/GenBank/DDBJ whole genome shotgun (WGS) entry which is preliminary data.</text>
</comment>
<evidence type="ECO:0000256" key="1">
    <source>
        <dbReference type="ARBA" id="ARBA00000085"/>
    </source>
</evidence>
<dbReference type="PROSITE" id="PS50109">
    <property type="entry name" value="HIS_KIN"/>
    <property type="match status" value="1"/>
</dbReference>
<organism evidence="12 13">
    <name type="scientific">Paenibacillus filicis</name>
    <dbReference type="NCBI Taxonomy" id="669464"/>
    <lineage>
        <taxon>Bacteria</taxon>
        <taxon>Bacillati</taxon>
        <taxon>Bacillota</taxon>
        <taxon>Bacilli</taxon>
        <taxon>Bacillales</taxon>
        <taxon>Paenibacillaceae</taxon>
        <taxon>Paenibacillus</taxon>
    </lineage>
</organism>
<dbReference type="EC" id="2.7.13.3" evidence="2"/>
<sequence>MKGYSIFLIYSALVCAWSLVHSTALYNPLLVVFTLLYMASFLIPRPPGHKTAQFILLMLFHVVSSSDWCLPLYLLHMTQSYRSMARLKTSIIWNITLTAGYTAIAFSYQAWTLSVIGNVLFEGLSCFALAFLFGKLLKDMELQKQLLAHEKKHLSTHDPLTGLYNFQEFHRQMEATVAQRKPVVLILADCKDLKSLNTTNGFQGVNDILREAAQLLLIMFPESLLISRYGGDEFAIVMESLNAQQTIDTITQMLASEFHKLTGIEMNFGIACFPEDGLTKDDIMSAAENRLYMMKRESWLKREEHMLRSEKLRVVGELASGMAHEIRNPLTTVKGFLQISKAGNYNIEPWYDLIMDEINRMSMLTAEFLQFSKPHVTQYRIQSIHSCIHRVMSLLDSETTRLGHKIVFFHEEEDIYMLMDQDKMLQLLLNLSKNALEAMNEQGFIEIRLYAQESKAVIEISDTGKGIPEAELDKIFIPFYTTKDSGTGLGLSICHKIVQDHEGMIEVESIVGMGTKFTITLPAVNLIRERETGFTEEAATISL</sequence>
<dbReference type="RefSeq" id="WP_341416938.1">
    <property type="nucleotide sequence ID" value="NZ_JBBPCC010000011.1"/>
</dbReference>
<dbReference type="SMART" id="SM00387">
    <property type="entry name" value="HATPase_c"/>
    <property type="match status" value="1"/>
</dbReference>
<dbReference type="InterPro" id="IPR003661">
    <property type="entry name" value="HisK_dim/P_dom"/>
</dbReference>
<dbReference type="CDD" id="cd01949">
    <property type="entry name" value="GGDEF"/>
    <property type="match status" value="1"/>
</dbReference>
<feature type="transmembrane region" description="Helical" evidence="9">
    <location>
        <begin position="51"/>
        <end position="70"/>
    </location>
</feature>
<dbReference type="PANTHER" id="PTHR43065:SF10">
    <property type="entry name" value="PEROXIDE STRESS-ACTIVATED HISTIDINE KINASE MAK3"/>
    <property type="match status" value="1"/>
</dbReference>
<dbReference type="SUPFAM" id="SSF47384">
    <property type="entry name" value="Homodimeric domain of signal transducing histidine kinase"/>
    <property type="match status" value="1"/>
</dbReference>
<dbReference type="InterPro" id="IPR036890">
    <property type="entry name" value="HATPase_C_sf"/>
</dbReference>
<dbReference type="InterPro" id="IPR043128">
    <property type="entry name" value="Rev_trsase/Diguanyl_cyclase"/>
</dbReference>
<dbReference type="CDD" id="cd00082">
    <property type="entry name" value="HisKA"/>
    <property type="match status" value="1"/>
</dbReference>
<dbReference type="PANTHER" id="PTHR43065">
    <property type="entry name" value="SENSOR HISTIDINE KINASE"/>
    <property type="match status" value="1"/>
</dbReference>
<dbReference type="InterPro" id="IPR004358">
    <property type="entry name" value="Sig_transdc_His_kin-like_C"/>
</dbReference>
<dbReference type="SMART" id="SM00267">
    <property type="entry name" value="GGDEF"/>
    <property type="match status" value="1"/>
</dbReference>
<dbReference type="NCBIfam" id="TIGR00254">
    <property type="entry name" value="GGDEF"/>
    <property type="match status" value="1"/>
</dbReference>
<evidence type="ECO:0000259" key="10">
    <source>
        <dbReference type="PROSITE" id="PS50109"/>
    </source>
</evidence>
<feature type="domain" description="Histidine kinase" evidence="10">
    <location>
        <begin position="321"/>
        <end position="525"/>
    </location>
</feature>
<evidence type="ECO:0000259" key="11">
    <source>
        <dbReference type="PROSITE" id="PS50887"/>
    </source>
</evidence>
<dbReference type="Proteomes" id="UP001469365">
    <property type="component" value="Unassembled WGS sequence"/>
</dbReference>
<dbReference type="GO" id="GO:0005524">
    <property type="term" value="F:ATP binding"/>
    <property type="evidence" value="ECO:0007669"/>
    <property type="project" value="UniProtKB-KW"/>
</dbReference>